<keyword evidence="2" id="KW-1185">Reference proteome</keyword>
<organism evidence="1 2">
    <name type="scientific">Allacma fusca</name>
    <dbReference type="NCBI Taxonomy" id="39272"/>
    <lineage>
        <taxon>Eukaryota</taxon>
        <taxon>Metazoa</taxon>
        <taxon>Ecdysozoa</taxon>
        <taxon>Arthropoda</taxon>
        <taxon>Hexapoda</taxon>
        <taxon>Collembola</taxon>
        <taxon>Symphypleona</taxon>
        <taxon>Sminthuridae</taxon>
        <taxon>Allacma</taxon>
    </lineage>
</organism>
<comment type="caution">
    <text evidence="1">The sequence shown here is derived from an EMBL/GenBank/DDBJ whole genome shotgun (WGS) entry which is preliminary data.</text>
</comment>
<reference evidence="1" key="1">
    <citation type="submission" date="2021-06" db="EMBL/GenBank/DDBJ databases">
        <authorList>
            <person name="Hodson N. C."/>
            <person name="Mongue J. A."/>
            <person name="Jaron S. K."/>
        </authorList>
    </citation>
    <scope>NUCLEOTIDE SEQUENCE</scope>
</reference>
<name>A0A8J2LUP5_9HEXA</name>
<evidence type="ECO:0000313" key="1">
    <source>
        <dbReference type="EMBL" id="CAG7828440.1"/>
    </source>
</evidence>
<proteinExistence type="predicted"/>
<accession>A0A8J2LUP5</accession>
<sequence>MFLSMFKTGPSYSLSIVPVTTSREFIDNAEIVDVYSTVGVSSSVGMNICVWGVNNQQRVNFCYTPNLFGSEISKGTLSKCVAQEIKNLLQICHQ</sequence>
<gene>
    <name evidence="1" type="ORF">AFUS01_LOCUS38367</name>
</gene>
<dbReference type="AlphaFoldDB" id="A0A8J2LUP5"/>
<dbReference type="EMBL" id="CAJVCH010547529">
    <property type="protein sequence ID" value="CAG7828440.1"/>
    <property type="molecule type" value="Genomic_DNA"/>
</dbReference>
<protein>
    <submittedName>
        <fullName evidence="1">Uncharacterized protein</fullName>
    </submittedName>
</protein>
<evidence type="ECO:0000313" key="2">
    <source>
        <dbReference type="Proteomes" id="UP000708208"/>
    </source>
</evidence>
<dbReference type="Proteomes" id="UP000708208">
    <property type="component" value="Unassembled WGS sequence"/>
</dbReference>